<protein>
    <submittedName>
        <fullName evidence="1">Acyl-CoA thioester hydrolase</fullName>
    </submittedName>
</protein>
<dbReference type="RefSeq" id="WP_098457266.1">
    <property type="nucleotide sequence ID" value="NZ_PDJH01000001.1"/>
</dbReference>
<dbReference type="Proteomes" id="UP000221394">
    <property type="component" value="Unassembled WGS sequence"/>
</dbReference>
<dbReference type="PANTHER" id="PTHR31793:SF24">
    <property type="entry name" value="LONG-CHAIN ACYL-COA THIOESTERASE FADM"/>
    <property type="match status" value="1"/>
</dbReference>
<sequence length="161" mass="17935">MTRLHIPVQLRWSDMDAYAHVNNVEMLRLLEEARIEAFWRHPAVEGDPAGTPVARPTAVLDASPGAETFTLVAHQEIEYLAPLAYRRAPVIVTLWLGRLGGASLEICYEVTDDAGTVYARAATTMVLVDPKTGTPRRIGDAERAAWEPFVEEPVAFRRGRR</sequence>
<dbReference type="OrthoDB" id="9799036at2"/>
<evidence type="ECO:0000313" key="2">
    <source>
        <dbReference type="Proteomes" id="UP000221394"/>
    </source>
</evidence>
<dbReference type="SUPFAM" id="SSF54637">
    <property type="entry name" value="Thioesterase/thiol ester dehydrase-isomerase"/>
    <property type="match status" value="1"/>
</dbReference>
<proteinExistence type="predicted"/>
<dbReference type="CDD" id="cd00586">
    <property type="entry name" value="4HBT"/>
    <property type="match status" value="1"/>
</dbReference>
<keyword evidence="1" id="KW-0378">Hydrolase</keyword>
<dbReference type="InterPro" id="IPR029069">
    <property type="entry name" value="HotDog_dom_sf"/>
</dbReference>
<organism evidence="1 2">
    <name type="scientific">Flavimobilis soli</name>
    <dbReference type="NCBI Taxonomy" id="442709"/>
    <lineage>
        <taxon>Bacteria</taxon>
        <taxon>Bacillati</taxon>
        <taxon>Actinomycetota</taxon>
        <taxon>Actinomycetes</taxon>
        <taxon>Micrococcales</taxon>
        <taxon>Jonesiaceae</taxon>
        <taxon>Flavimobilis</taxon>
    </lineage>
</organism>
<comment type="caution">
    <text evidence="1">The sequence shown here is derived from an EMBL/GenBank/DDBJ whole genome shotgun (WGS) entry which is preliminary data.</text>
</comment>
<reference evidence="1 2" key="1">
    <citation type="submission" date="2017-10" db="EMBL/GenBank/DDBJ databases">
        <title>Sequencing the genomes of 1000 actinobacteria strains.</title>
        <authorList>
            <person name="Klenk H.-P."/>
        </authorList>
    </citation>
    <scope>NUCLEOTIDE SEQUENCE [LARGE SCALE GENOMIC DNA]</scope>
    <source>
        <strain evidence="1 2">DSM 21574</strain>
    </source>
</reference>
<dbReference type="AlphaFoldDB" id="A0A2A9EBW8"/>
<gene>
    <name evidence="1" type="ORF">ATL41_0745</name>
</gene>
<name>A0A2A9EBW8_9MICO</name>
<keyword evidence="2" id="KW-1185">Reference proteome</keyword>
<accession>A0A2A9EBW8</accession>
<dbReference type="EMBL" id="PDJH01000001">
    <property type="protein sequence ID" value="PFG36041.1"/>
    <property type="molecule type" value="Genomic_DNA"/>
</dbReference>
<dbReference type="PANTHER" id="PTHR31793">
    <property type="entry name" value="4-HYDROXYBENZOYL-COA THIOESTERASE FAMILY MEMBER"/>
    <property type="match status" value="1"/>
</dbReference>
<evidence type="ECO:0000313" key="1">
    <source>
        <dbReference type="EMBL" id="PFG36041.1"/>
    </source>
</evidence>
<dbReference type="Gene3D" id="3.10.129.10">
    <property type="entry name" value="Hotdog Thioesterase"/>
    <property type="match status" value="1"/>
</dbReference>
<dbReference type="GO" id="GO:0047617">
    <property type="term" value="F:fatty acyl-CoA hydrolase activity"/>
    <property type="evidence" value="ECO:0007669"/>
    <property type="project" value="TreeGrafter"/>
</dbReference>
<dbReference type="InterPro" id="IPR050563">
    <property type="entry name" value="4-hydroxybenzoyl-CoA_TE"/>
</dbReference>
<dbReference type="Pfam" id="PF13279">
    <property type="entry name" value="4HBT_2"/>
    <property type="match status" value="1"/>
</dbReference>